<dbReference type="Proteomes" id="UP000314294">
    <property type="component" value="Unassembled WGS sequence"/>
</dbReference>
<gene>
    <name evidence="1" type="ORF">EYF80_030276</name>
</gene>
<proteinExistence type="predicted"/>
<comment type="caution">
    <text evidence="1">The sequence shown here is derived from an EMBL/GenBank/DDBJ whole genome shotgun (WGS) entry which is preliminary data.</text>
</comment>
<organism evidence="1 2">
    <name type="scientific">Liparis tanakae</name>
    <name type="common">Tanaka's snailfish</name>
    <dbReference type="NCBI Taxonomy" id="230148"/>
    <lineage>
        <taxon>Eukaryota</taxon>
        <taxon>Metazoa</taxon>
        <taxon>Chordata</taxon>
        <taxon>Craniata</taxon>
        <taxon>Vertebrata</taxon>
        <taxon>Euteleostomi</taxon>
        <taxon>Actinopterygii</taxon>
        <taxon>Neopterygii</taxon>
        <taxon>Teleostei</taxon>
        <taxon>Neoteleostei</taxon>
        <taxon>Acanthomorphata</taxon>
        <taxon>Eupercaria</taxon>
        <taxon>Perciformes</taxon>
        <taxon>Cottioidei</taxon>
        <taxon>Cottales</taxon>
        <taxon>Liparidae</taxon>
        <taxon>Liparis</taxon>
    </lineage>
</organism>
<evidence type="ECO:0000313" key="2">
    <source>
        <dbReference type="Proteomes" id="UP000314294"/>
    </source>
</evidence>
<keyword evidence="2" id="KW-1185">Reference proteome</keyword>
<protein>
    <submittedName>
        <fullName evidence="1">Uncharacterized protein</fullName>
    </submittedName>
</protein>
<accession>A0A4Z2H1L2</accession>
<reference evidence="1 2" key="1">
    <citation type="submission" date="2019-03" db="EMBL/GenBank/DDBJ databases">
        <title>First draft genome of Liparis tanakae, snailfish: a comprehensive survey of snailfish specific genes.</title>
        <authorList>
            <person name="Kim W."/>
            <person name="Song I."/>
            <person name="Jeong J.-H."/>
            <person name="Kim D."/>
            <person name="Kim S."/>
            <person name="Ryu S."/>
            <person name="Song J.Y."/>
            <person name="Lee S.K."/>
        </authorList>
    </citation>
    <scope>NUCLEOTIDE SEQUENCE [LARGE SCALE GENOMIC DNA]</scope>
    <source>
        <tissue evidence="1">Muscle</tissue>
    </source>
</reference>
<sequence>MMEVTSSKQWIHFLLSDRWPPTSTILQTHAPPSVTGSIGTFTAMLFTQEETKQSSQLCEAVLHNNNNNNNNNMKGSPEDHVLKVKGVLYNTCRGHPDPQDILLRRQVLRNSVTCVLTQSWLMLPKVHDAHMTPPPSFPLVPPPQDTGSGLLVSSPGTLTDFKAAPLCDDRVTSLHLAPESLACLDTPLVYATTDTLLFKTTKLSGSRIAKVNTVAIYQKCFTPDTPLSVTPETVNHAPSSSRR</sequence>
<dbReference type="EMBL" id="SRLO01000355">
    <property type="protein sequence ID" value="TNN59461.1"/>
    <property type="molecule type" value="Genomic_DNA"/>
</dbReference>
<dbReference type="AlphaFoldDB" id="A0A4Z2H1L2"/>
<name>A0A4Z2H1L2_9TELE</name>
<evidence type="ECO:0000313" key="1">
    <source>
        <dbReference type="EMBL" id="TNN59461.1"/>
    </source>
</evidence>